<dbReference type="RefSeq" id="WP_248666387.1">
    <property type="nucleotide sequence ID" value="NZ_JALPRX010000029.1"/>
</dbReference>
<accession>A0A9X1YCZ3</accession>
<dbReference type="Proteomes" id="UP001139516">
    <property type="component" value="Unassembled WGS sequence"/>
</dbReference>
<organism evidence="1 2">
    <name type="scientific">Roseomonas acroporae</name>
    <dbReference type="NCBI Taxonomy" id="2937791"/>
    <lineage>
        <taxon>Bacteria</taxon>
        <taxon>Pseudomonadati</taxon>
        <taxon>Pseudomonadota</taxon>
        <taxon>Alphaproteobacteria</taxon>
        <taxon>Acetobacterales</taxon>
        <taxon>Roseomonadaceae</taxon>
        <taxon>Roseomonas</taxon>
    </lineage>
</organism>
<protein>
    <submittedName>
        <fullName evidence="1">YkgJ family cysteine cluster protein</fullName>
    </submittedName>
</protein>
<dbReference type="AlphaFoldDB" id="A0A9X1YCZ3"/>
<reference evidence="1" key="1">
    <citation type="submission" date="2022-04" db="EMBL/GenBank/DDBJ databases">
        <title>Roseomonas acroporae sp. nov., isolated from coral Acropora digitifera.</title>
        <authorList>
            <person name="Sun H."/>
        </authorList>
    </citation>
    <scope>NUCLEOTIDE SEQUENCE</scope>
    <source>
        <strain evidence="1">NAR14</strain>
    </source>
</reference>
<gene>
    <name evidence="1" type="ORF">M0638_07705</name>
</gene>
<dbReference type="Pfam" id="PF03692">
    <property type="entry name" value="CxxCxxCC"/>
    <property type="match status" value="1"/>
</dbReference>
<evidence type="ECO:0000313" key="2">
    <source>
        <dbReference type="Proteomes" id="UP001139516"/>
    </source>
</evidence>
<evidence type="ECO:0000313" key="1">
    <source>
        <dbReference type="EMBL" id="MCK8784261.1"/>
    </source>
</evidence>
<name>A0A9X1YCZ3_9PROT</name>
<proteinExistence type="predicted"/>
<comment type="caution">
    <text evidence="1">The sequence shown here is derived from an EMBL/GenBank/DDBJ whole genome shotgun (WGS) entry which is preliminary data.</text>
</comment>
<keyword evidence="2" id="KW-1185">Reference proteome</keyword>
<dbReference type="EMBL" id="JALPRX010000029">
    <property type="protein sequence ID" value="MCK8784261.1"/>
    <property type="molecule type" value="Genomic_DNA"/>
</dbReference>
<sequence length="215" mass="23178">MDDEPEDDELCVEYETEQYESTTAILATTADFFRVTVNFLHAAEDVAAMVRASAEENEGQRVACKAGCSWCCHQPVEVSAGEVLVVALATLALEDAGMEAFWDRVADHENRLACPALGPDGRCSIYPVRPAMCRAADSFDAGICKAALSDPKVPGRFSEASELVACRGAGHILALEDRGFDSRIYVLAPTLAAVGKMGLPEAERRWRAGQPLLPD</sequence>
<dbReference type="InterPro" id="IPR005358">
    <property type="entry name" value="Puta_zinc/iron-chelating_dom"/>
</dbReference>